<sequence length="50" mass="5021">MTEATLLDQQLTGRAIGLGDLGFGGVISQAVGQRANFLAEQGWLSGGGSA</sequence>
<dbReference type="AlphaFoldDB" id="A0A975CDA6"/>
<dbReference type="Proteomes" id="UP000663903">
    <property type="component" value="Chromosome"/>
</dbReference>
<keyword evidence="2" id="KW-1185">Reference proteome</keyword>
<dbReference type="KEGG" id="otd:J1M35_10610"/>
<evidence type="ECO:0000313" key="1">
    <source>
        <dbReference type="EMBL" id="QTD43626.1"/>
    </source>
</evidence>
<accession>A0A975CDA6</accession>
<reference evidence="1" key="1">
    <citation type="submission" date="2021-03" db="EMBL/GenBank/DDBJ databases">
        <title>Ottowia sp. 27C isolated from the cloaca of a Giant Asian pond turtle (Heosemys grandis).</title>
        <authorList>
            <person name="Spergser J."/>
            <person name="Busse H.-J."/>
        </authorList>
    </citation>
    <scope>NUCLEOTIDE SEQUENCE</scope>
    <source>
        <strain evidence="1">27C</strain>
    </source>
</reference>
<protein>
    <submittedName>
        <fullName evidence="1">Uncharacterized protein</fullName>
    </submittedName>
</protein>
<dbReference type="EMBL" id="CP071796">
    <property type="protein sequence ID" value="QTD43626.1"/>
    <property type="molecule type" value="Genomic_DNA"/>
</dbReference>
<evidence type="ECO:0000313" key="2">
    <source>
        <dbReference type="Proteomes" id="UP000663903"/>
    </source>
</evidence>
<organism evidence="1 2">
    <name type="scientific">Ottowia testudinis</name>
    <dbReference type="NCBI Taxonomy" id="2816950"/>
    <lineage>
        <taxon>Bacteria</taxon>
        <taxon>Pseudomonadati</taxon>
        <taxon>Pseudomonadota</taxon>
        <taxon>Betaproteobacteria</taxon>
        <taxon>Burkholderiales</taxon>
        <taxon>Comamonadaceae</taxon>
        <taxon>Ottowia</taxon>
    </lineage>
</organism>
<proteinExistence type="predicted"/>
<name>A0A975CDA6_9BURK</name>
<gene>
    <name evidence="1" type="ORF">J1M35_10610</name>
</gene>